<evidence type="ECO:0000259" key="3">
    <source>
        <dbReference type="Pfam" id="PF02885"/>
    </source>
</evidence>
<proteinExistence type="predicted"/>
<feature type="non-terminal residue" evidence="4">
    <location>
        <position position="76"/>
    </location>
</feature>
<evidence type="ECO:0000313" key="5">
    <source>
        <dbReference type="Proteomes" id="UP000317716"/>
    </source>
</evidence>
<dbReference type="PANTHER" id="PTHR43285">
    <property type="entry name" value="ANTHRANILATE PHOSPHORIBOSYLTRANSFERASE"/>
    <property type="match status" value="1"/>
</dbReference>
<dbReference type="Gene3D" id="1.20.970.10">
    <property type="entry name" value="Transferase, Pyrimidine Nucleoside Phosphorylase, Chain C"/>
    <property type="match status" value="1"/>
</dbReference>
<dbReference type="InterPro" id="IPR005940">
    <property type="entry name" value="Anthranilate_Pribosyl_Tfrase"/>
</dbReference>
<gene>
    <name evidence="4" type="ORF">E6K72_05845</name>
</gene>
<dbReference type="InterPro" id="IPR036320">
    <property type="entry name" value="Glycosyl_Trfase_fam3_N_dom_sf"/>
</dbReference>
<dbReference type="EMBL" id="VBOS01000195">
    <property type="protein sequence ID" value="TMQ55869.1"/>
    <property type="molecule type" value="Genomic_DNA"/>
</dbReference>
<feature type="domain" description="Glycosyl transferase family 3 N-terminal" evidence="3">
    <location>
        <begin position="4"/>
        <end position="64"/>
    </location>
</feature>
<organism evidence="4 5">
    <name type="scientific">Eiseniibacteriota bacterium</name>
    <dbReference type="NCBI Taxonomy" id="2212470"/>
    <lineage>
        <taxon>Bacteria</taxon>
        <taxon>Candidatus Eiseniibacteriota</taxon>
    </lineage>
</organism>
<accession>A0A538SWU7</accession>
<dbReference type="PANTHER" id="PTHR43285:SF2">
    <property type="entry name" value="ANTHRANILATE PHOSPHORIBOSYLTRANSFERASE"/>
    <property type="match status" value="1"/>
</dbReference>
<dbReference type="InterPro" id="IPR017459">
    <property type="entry name" value="Glycosyl_Trfase_fam3_N_dom"/>
</dbReference>
<dbReference type="GO" id="GO:0000162">
    <property type="term" value="P:L-tryptophan biosynthetic process"/>
    <property type="evidence" value="ECO:0007669"/>
    <property type="project" value="InterPro"/>
</dbReference>
<keyword evidence="1 4" id="KW-0328">Glycosyltransferase</keyword>
<evidence type="ECO:0000256" key="1">
    <source>
        <dbReference type="ARBA" id="ARBA00022676"/>
    </source>
</evidence>
<evidence type="ECO:0000313" key="4">
    <source>
        <dbReference type="EMBL" id="TMQ55869.1"/>
    </source>
</evidence>
<dbReference type="AlphaFoldDB" id="A0A538SWU7"/>
<dbReference type="GO" id="GO:0005829">
    <property type="term" value="C:cytosol"/>
    <property type="evidence" value="ECO:0007669"/>
    <property type="project" value="TreeGrafter"/>
</dbReference>
<dbReference type="Proteomes" id="UP000317716">
    <property type="component" value="Unassembled WGS sequence"/>
</dbReference>
<name>A0A538SWU7_UNCEI</name>
<protein>
    <submittedName>
        <fullName evidence="4">Anthranilate phosphoribosyltransferase</fullName>
    </submittedName>
</protein>
<sequence>MIQSAIGRAVLHEDLARDLARAAMEQVLEGQATPAQIGALAVALRMKGETTSEIAGMAEAMRRRVPPLHTRRSPLL</sequence>
<keyword evidence="2 4" id="KW-0808">Transferase</keyword>
<evidence type="ECO:0000256" key="2">
    <source>
        <dbReference type="ARBA" id="ARBA00022679"/>
    </source>
</evidence>
<reference evidence="4 5" key="1">
    <citation type="journal article" date="2019" name="Nat. Microbiol.">
        <title>Mediterranean grassland soil C-N compound turnover is dependent on rainfall and depth, and is mediated by genomically divergent microorganisms.</title>
        <authorList>
            <person name="Diamond S."/>
            <person name="Andeer P.F."/>
            <person name="Li Z."/>
            <person name="Crits-Christoph A."/>
            <person name="Burstein D."/>
            <person name="Anantharaman K."/>
            <person name="Lane K.R."/>
            <person name="Thomas B.C."/>
            <person name="Pan C."/>
            <person name="Northen T.R."/>
            <person name="Banfield J.F."/>
        </authorList>
    </citation>
    <scope>NUCLEOTIDE SEQUENCE [LARGE SCALE GENOMIC DNA]</scope>
    <source>
        <strain evidence="4">WS_2</strain>
    </source>
</reference>
<comment type="caution">
    <text evidence="4">The sequence shown here is derived from an EMBL/GenBank/DDBJ whole genome shotgun (WGS) entry which is preliminary data.</text>
</comment>
<dbReference type="Pfam" id="PF02885">
    <property type="entry name" value="Glycos_trans_3N"/>
    <property type="match status" value="1"/>
</dbReference>
<dbReference type="SUPFAM" id="SSF47648">
    <property type="entry name" value="Nucleoside phosphorylase/phosphoribosyltransferase N-terminal domain"/>
    <property type="match status" value="1"/>
</dbReference>
<dbReference type="GO" id="GO:0004048">
    <property type="term" value="F:anthranilate phosphoribosyltransferase activity"/>
    <property type="evidence" value="ECO:0007669"/>
    <property type="project" value="InterPro"/>
</dbReference>